<dbReference type="EMBL" id="QGKW02002228">
    <property type="protein sequence ID" value="KAF2536446.1"/>
    <property type="molecule type" value="Genomic_DNA"/>
</dbReference>
<dbReference type="Proteomes" id="UP000712281">
    <property type="component" value="Unassembled WGS sequence"/>
</dbReference>
<proteinExistence type="predicted"/>
<evidence type="ECO:0000256" key="1">
    <source>
        <dbReference type="SAM" id="MobiDB-lite"/>
    </source>
</evidence>
<name>A0A8S9FVL3_BRACR</name>
<organism evidence="2 3">
    <name type="scientific">Brassica cretica</name>
    <name type="common">Mustard</name>
    <dbReference type="NCBI Taxonomy" id="69181"/>
    <lineage>
        <taxon>Eukaryota</taxon>
        <taxon>Viridiplantae</taxon>
        <taxon>Streptophyta</taxon>
        <taxon>Embryophyta</taxon>
        <taxon>Tracheophyta</taxon>
        <taxon>Spermatophyta</taxon>
        <taxon>Magnoliopsida</taxon>
        <taxon>eudicotyledons</taxon>
        <taxon>Gunneridae</taxon>
        <taxon>Pentapetalae</taxon>
        <taxon>rosids</taxon>
        <taxon>malvids</taxon>
        <taxon>Brassicales</taxon>
        <taxon>Brassicaceae</taxon>
        <taxon>Brassiceae</taxon>
        <taxon>Brassica</taxon>
    </lineage>
</organism>
<evidence type="ECO:0000313" key="3">
    <source>
        <dbReference type="Proteomes" id="UP000712281"/>
    </source>
</evidence>
<protein>
    <submittedName>
        <fullName evidence="2">Uncharacterized protein</fullName>
    </submittedName>
</protein>
<accession>A0A8S9FVL3</accession>
<reference evidence="2" key="1">
    <citation type="submission" date="2019-12" db="EMBL/GenBank/DDBJ databases">
        <title>Genome sequencing and annotation of Brassica cretica.</title>
        <authorList>
            <person name="Studholme D.J."/>
            <person name="Sarris P.F."/>
        </authorList>
    </citation>
    <scope>NUCLEOTIDE SEQUENCE</scope>
    <source>
        <strain evidence="2">PFS-001/15</strain>
        <tissue evidence="2">Leaf</tissue>
    </source>
</reference>
<dbReference type="AlphaFoldDB" id="A0A8S9FVL3"/>
<evidence type="ECO:0000313" key="2">
    <source>
        <dbReference type="EMBL" id="KAF2536446.1"/>
    </source>
</evidence>
<gene>
    <name evidence="2" type="ORF">F2Q68_00023553</name>
</gene>
<dbReference type="OrthoDB" id="10474641at2759"/>
<sequence length="163" mass="17947">MPHMSLAKSSSFLLHQPSATRRVRAAAPCRSSGRLIDCGQLKVSSPSSAAPTSPKTKLHDTYSRMNKAKIGVLRTWRQSLPVTPLAHSNPESMHGRYAVYDQVTSMKRERTLPIRRTRSVPTLIDNDGNVKPSGLIRVIPTPSRGDTKSLDMMHASKTSNLNC</sequence>
<comment type="caution">
    <text evidence="2">The sequence shown here is derived from an EMBL/GenBank/DDBJ whole genome shotgun (WGS) entry which is preliminary data.</text>
</comment>
<feature type="region of interest" description="Disordered" evidence="1">
    <location>
        <begin position="141"/>
        <end position="163"/>
    </location>
</feature>